<evidence type="ECO:0000313" key="3">
    <source>
        <dbReference type="EMBL" id="KAF9580354.1"/>
    </source>
</evidence>
<dbReference type="AlphaFoldDB" id="A0A9P6FS16"/>
<feature type="region of interest" description="Disordered" evidence="1">
    <location>
        <begin position="492"/>
        <end position="515"/>
    </location>
</feature>
<reference evidence="3" key="1">
    <citation type="journal article" date="2020" name="Fungal Divers.">
        <title>Resolving the Mortierellaceae phylogeny through synthesis of multi-gene phylogenetics and phylogenomics.</title>
        <authorList>
            <person name="Vandepol N."/>
            <person name="Liber J."/>
            <person name="Desiro A."/>
            <person name="Na H."/>
            <person name="Kennedy M."/>
            <person name="Barry K."/>
            <person name="Grigoriev I.V."/>
            <person name="Miller A.N."/>
            <person name="O'Donnell K."/>
            <person name="Stajich J.E."/>
            <person name="Bonito G."/>
        </authorList>
    </citation>
    <scope>NUCLEOTIDE SEQUENCE</scope>
    <source>
        <strain evidence="3">KOD1015</strain>
    </source>
</reference>
<sequence>MSQGFDHIFSATQQGAEAVIVYAQDNQHECASLLDHPTNTAIPILTLDQLTAAQLIDLLEKLESKAVAMATLAFIDPAEQTDETESWPIDTADNIQSEQIVVRDARAEDATCLEDMANIGPQNEEKEQQQVPHHEHHHHPTLIASLSETFSAAKFAARRIIVRFALEPVKRGYSQMTLLQDHGPSRTDPLVTDEMNLAEPKAEVKVEMKVDEEMVSTPFQPPSMATLPERDPVFGAEHGREYRRPDIFHPNTAAAAAAAFALESSGETEDIQVKVTLTATHPEATPTKDPKQLSRPPSTPAIALQRRSIPGSGRVHSALPKSERLVHRIYSMSPSKFVQDASLLIKDDSITGKLAMVLMSTVCGVGVGMFGALLFVVALKVRLFQTRRRGQNHQQSHGQGGGQGHHGHQQTREPGFKRVIPRNILESFGVQTVLHTSSTMTTTTALVKTTLLPKAIKVKLSYAEDVIEMEEGLDDLAARLNARRQRMRSRGNPLFLGQDSFQDQRDSEVPTEETELLADEDHDQRVPTAMDEGPWGAHFDGDEMEAVTNHRDTHPVLTTRPGSEATPTMEMDGAATSAMIATRRGSHRRIQP</sequence>
<name>A0A9P6FS16_9FUNG</name>
<accession>A0A9P6FS16</accession>
<keyword evidence="4" id="KW-1185">Reference proteome</keyword>
<keyword evidence="2" id="KW-0812">Transmembrane</keyword>
<dbReference type="Proteomes" id="UP000780801">
    <property type="component" value="Unassembled WGS sequence"/>
</dbReference>
<protein>
    <submittedName>
        <fullName evidence="3">Uncharacterized protein</fullName>
    </submittedName>
</protein>
<evidence type="ECO:0000313" key="4">
    <source>
        <dbReference type="Proteomes" id="UP000780801"/>
    </source>
</evidence>
<feature type="transmembrane region" description="Helical" evidence="2">
    <location>
        <begin position="354"/>
        <end position="379"/>
    </location>
</feature>
<evidence type="ECO:0000256" key="2">
    <source>
        <dbReference type="SAM" id="Phobius"/>
    </source>
</evidence>
<feature type="non-terminal residue" evidence="3">
    <location>
        <position position="1"/>
    </location>
</feature>
<comment type="caution">
    <text evidence="3">The sequence shown here is derived from an EMBL/GenBank/DDBJ whole genome shotgun (WGS) entry which is preliminary data.</text>
</comment>
<evidence type="ECO:0000256" key="1">
    <source>
        <dbReference type="SAM" id="MobiDB-lite"/>
    </source>
</evidence>
<feature type="region of interest" description="Disordered" evidence="1">
    <location>
        <begin position="388"/>
        <end position="412"/>
    </location>
</feature>
<proteinExistence type="predicted"/>
<gene>
    <name evidence="3" type="ORF">BGW38_003037</name>
</gene>
<dbReference type="EMBL" id="JAABOA010002114">
    <property type="protein sequence ID" value="KAF9580354.1"/>
    <property type="molecule type" value="Genomic_DNA"/>
</dbReference>
<keyword evidence="2" id="KW-1133">Transmembrane helix</keyword>
<dbReference type="OrthoDB" id="8062037at2759"/>
<organism evidence="3 4">
    <name type="scientific">Lunasporangiospora selenospora</name>
    <dbReference type="NCBI Taxonomy" id="979761"/>
    <lineage>
        <taxon>Eukaryota</taxon>
        <taxon>Fungi</taxon>
        <taxon>Fungi incertae sedis</taxon>
        <taxon>Mucoromycota</taxon>
        <taxon>Mortierellomycotina</taxon>
        <taxon>Mortierellomycetes</taxon>
        <taxon>Mortierellales</taxon>
        <taxon>Mortierellaceae</taxon>
        <taxon>Lunasporangiospora</taxon>
    </lineage>
</organism>
<keyword evidence="2" id="KW-0472">Membrane</keyword>